<dbReference type="PROSITE" id="PS50109">
    <property type="entry name" value="HIS_KIN"/>
    <property type="match status" value="1"/>
</dbReference>
<keyword evidence="11" id="KW-0804">Transcription</keyword>
<evidence type="ECO:0000256" key="6">
    <source>
        <dbReference type="ARBA" id="ARBA00022777"/>
    </source>
</evidence>
<dbReference type="SMART" id="SM00387">
    <property type="entry name" value="HATPase_c"/>
    <property type="match status" value="1"/>
</dbReference>
<dbReference type="PROSITE" id="PS01124">
    <property type="entry name" value="HTH_ARAC_FAMILY_2"/>
    <property type="match status" value="1"/>
</dbReference>
<dbReference type="PANTHER" id="PTHR43547:SF2">
    <property type="entry name" value="HYBRID SIGNAL TRANSDUCTION HISTIDINE KINASE C"/>
    <property type="match status" value="1"/>
</dbReference>
<dbReference type="SUPFAM" id="SSF50998">
    <property type="entry name" value="Quinoprotein alcohol dehydrogenase-like"/>
    <property type="match status" value="1"/>
</dbReference>
<accession>A0A0D8J9T5</accession>
<dbReference type="InterPro" id="IPR004358">
    <property type="entry name" value="Sig_transdc_His_kin-like_C"/>
</dbReference>
<dbReference type="GO" id="GO:0000155">
    <property type="term" value="F:phosphorelay sensor kinase activity"/>
    <property type="evidence" value="ECO:0007669"/>
    <property type="project" value="InterPro"/>
</dbReference>
<keyword evidence="8" id="KW-0902">Two-component regulatory system</keyword>
<gene>
    <name evidence="18" type="ORF">LH29_11295</name>
</gene>
<dbReference type="InterPro" id="IPR015943">
    <property type="entry name" value="WD40/YVTN_repeat-like_dom_sf"/>
</dbReference>
<evidence type="ECO:0000256" key="2">
    <source>
        <dbReference type="ARBA" id="ARBA00012438"/>
    </source>
</evidence>
<dbReference type="InterPro" id="IPR001789">
    <property type="entry name" value="Sig_transdc_resp-reg_receiver"/>
</dbReference>
<dbReference type="Gene3D" id="1.10.10.60">
    <property type="entry name" value="Homeodomain-like"/>
    <property type="match status" value="1"/>
</dbReference>
<feature type="domain" description="Histidine kinase" evidence="16">
    <location>
        <begin position="795"/>
        <end position="1012"/>
    </location>
</feature>
<dbReference type="InterPro" id="IPR005467">
    <property type="entry name" value="His_kinase_dom"/>
</dbReference>
<organism evidence="18 19">
    <name type="scientific">Draconibacterium sediminis</name>
    <dbReference type="NCBI Taxonomy" id="1544798"/>
    <lineage>
        <taxon>Bacteria</taxon>
        <taxon>Pseudomonadati</taxon>
        <taxon>Bacteroidota</taxon>
        <taxon>Bacteroidia</taxon>
        <taxon>Marinilabiliales</taxon>
        <taxon>Prolixibacteraceae</taxon>
        <taxon>Draconibacterium</taxon>
    </lineage>
</organism>
<dbReference type="InterPro" id="IPR036890">
    <property type="entry name" value="HATPase_C_sf"/>
</dbReference>
<evidence type="ECO:0000259" key="16">
    <source>
        <dbReference type="PROSITE" id="PS50109"/>
    </source>
</evidence>
<dbReference type="FunFam" id="3.30.565.10:FF:000037">
    <property type="entry name" value="Hybrid sensor histidine kinase/response regulator"/>
    <property type="match status" value="1"/>
</dbReference>
<evidence type="ECO:0000313" key="18">
    <source>
        <dbReference type="EMBL" id="KJF43677.1"/>
    </source>
</evidence>
<dbReference type="Gene3D" id="3.40.50.2300">
    <property type="match status" value="1"/>
</dbReference>
<dbReference type="CDD" id="cd00075">
    <property type="entry name" value="HATPase"/>
    <property type="match status" value="1"/>
</dbReference>
<dbReference type="InterPro" id="IPR011047">
    <property type="entry name" value="Quinoprotein_ADH-like_sf"/>
</dbReference>
<evidence type="ECO:0000256" key="3">
    <source>
        <dbReference type="ARBA" id="ARBA00022553"/>
    </source>
</evidence>
<dbReference type="GO" id="GO:0005524">
    <property type="term" value="F:ATP binding"/>
    <property type="evidence" value="ECO:0007669"/>
    <property type="project" value="UniProtKB-KW"/>
</dbReference>
<dbReference type="PANTHER" id="PTHR43547">
    <property type="entry name" value="TWO-COMPONENT HISTIDINE KINASE"/>
    <property type="match status" value="1"/>
</dbReference>
<dbReference type="CDD" id="cd17574">
    <property type="entry name" value="REC_OmpR"/>
    <property type="match status" value="1"/>
</dbReference>
<evidence type="ECO:0000256" key="12">
    <source>
        <dbReference type="PROSITE-ProRule" id="PRU00169"/>
    </source>
</evidence>
<evidence type="ECO:0000313" key="19">
    <source>
        <dbReference type="Proteomes" id="UP000032544"/>
    </source>
</evidence>
<dbReference type="Pfam" id="PF02518">
    <property type="entry name" value="HATPase_c"/>
    <property type="match status" value="1"/>
</dbReference>
<evidence type="ECO:0000256" key="7">
    <source>
        <dbReference type="ARBA" id="ARBA00022840"/>
    </source>
</evidence>
<name>A0A0D8J9T5_9BACT</name>
<dbReference type="SUPFAM" id="SSF52172">
    <property type="entry name" value="CheY-like"/>
    <property type="match status" value="1"/>
</dbReference>
<dbReference type="Pfam" id="PF12833">
    <property type="entry name" value="HTH_18"/>
    <property type="match status" value="1"/>
</dbReference>
<evidence type="ECO:0000256" key="14">
    <source>
        <dbReference type="SAM" id="SignalP"/>
    </source>
</evidence>
<comment type="caution">
    <text evidence="18">The sequence shown here is derived from an EMBL/GenBank/DDBJ whole genome shotgun (WGS) entry which is preliminary data.</text>
</comment>
<dbReference type="Gene3D" id="2.60.40.10">
    <property type="entry name" value="Immunoglobulins"/>
    <property type="match status" value="1"/>
</dbReference>
<dbReference type="InterPro" id="IPR018060">
    <property type="entry name" value="HTH_AraC"/>
</dbReference>
<evidence type="ECO:0000259" key="17">
    <source>
        <dbReference type="PROSITE" id="PS50110"/>
    </source>
</evidence>
<evidence type="ECO:0000256" key="8">
    <source>
        <dbReference type="ARBA" id="ARBA00023012"/>
    </source>
</evidence>
<dbReference type="STRING" id="1544798.LH29_11295"/>
<dbReference type="InterPro" id="IPR003661">
    <property type="entry name" value="HisK_dim/P_dom"/>
</dbReference>
<dbReference type="SUPFAM" id="SSF47384">
    <property type="entry name" value="Homodimeric domain of signal transducing histidine kinase"/>
    <property type="match status" value="1"/>
</dbReference>
<evidence type="ECO:0000256" key="5">
    <source>
        <dbReference type="ARBA" id="ARBA00022741"/>
    </source>
</evidence>
<dbReference type="Pfam" id="PF07494">
    <property type="entry name" value="Reg_prop"/>
    <property type="match status" value="2"/>
</dbReference>
<dbReference type="Proteomes" id="UP000032544">
    <property type="component" value="Unassembled WGS sequence"/>
</dbReference>
<evidence type="ECO:0000256" key="9">
    <source>
        <dbReference type="ARBA" id="ARBA00023015"/>
    </source>
</evidence>
<dbReference type="PRINTS" id="PR00344">
    <property type="entry name" value="BCTRLSENSOR"/>
</dbReference>
<dbReference type="InterPro" id="IPR009057">
    <property type="entry name" value="Homeodomain-like_sf"/>
</dbReference>
<dbReference type="Pfam" id="PF00512">
    <property type="entry name" value="HisKA"/>
    <property type="match status" value="1"/>
</dbReference>
<keyword evidence="13" id="KW-1133">Transmembrane helix</keyword>
<evidence type="ECO:0000256" key="4">
    <source>
        <dbReference type="ARBA" id="ARBA00022679"/>
    </source>
</evidence>
<evidence type="ECO:0000256" key="10">
    <source>
        <dbReference type="ARBA" id="ARBA00023125"/>
    </source>
</evidence>
<feature type="transmembrane region" description="Helical" evidence="13">
    <location>
        <begin position="756"/>
        <end position="778"/>
    </location>
</feature>
<dbReference type="SUPFAM" id="SSF63829">
    <property type="entry name" value="Calcium-dependent phosphotriesterase"/>
    <property type="match status" value="2"/>
</dbReference>
<keyword evidence="6" id="KW-0418">Kinase</keyword>
<dbReference type="PROSITE" id="PS00041">
    <property type="entry name" value="HTH_ARAC_FAMILY_1"/>
    <property type="match status" value="1"/>
</dbReference>
<reference evidence="18 19" key="1">
    <citation type="submission" date="2014-09" db="EMBL/GenBank/DDBJ databases">
        <title>Draft Genome Sequence of Draconibacterium sp. JN14CK-3.</title>
        <authorList>
            <person name="Dong C."/>
            <person name="Lai Q."/>
            <person name="Shao Z."/>
        </authorList>
    </citation>
    <scope>NUCLEOTIDE SEQUENCE [LARGE SCALE GENOMIC DNA]</scope>
    <source>
        <strain evidence="18 19">JN14CK-3</strain>
    </source>
</reference>
<proteinExistence type="predicted"/>
<feature type="domain" description="HTH araC/xylS-type" evidence="15">
    <location>
        <begin position="1202"/>
        <end position="1300"/>
    </location>
</feature>
<keyword evidence="3 12" id="KW-0597">Phosphoprotein</keyword>
<dbReference type="Pfam" id="PF07495">
    <property type="entry name" value="Y_Y_Y"/>
    <property type="match status" value="1"/>
</dbReference>
<dbReference type="GO" id="GO:0043565">
    <property type="term" value="F:sequence-specific DNA binding"/>
    <property type="evidence" value="ECO:0007669"/>
    <property type="project" value="InterPro"/>
</dbReference>
<dbReference type="CDD" id="cd00082">
    <property type="entry name" value="HisKA"/>
    <property type="match status" value="1"/>
</dbReference>
<evidence type="ECO:0000256" key="1">
    <source>
        <dbReference type="ARBA" id="ARBA00000085"/>
    </source>
</evidence>
<feature type="chain" id="PRO_5002331084" description="histidine kinase" evidence="14">
    <location>
        <begin position="21"/>
        <end position="1300"/>
    </location>
</feature>
<feature type="signal peptide" evidence="14">
    <location>
        <begin position="1"/>
        <end position="20"/>
    </location>
</feature>
<dbReference type="InterPro" id="IPR011123">
    <property type="entry name" value="Y_Y_Y"/>
</dbReference>
<dbReference type="GO" id="GO:0003700">
    <property type="term" value="F:DNA-binding transcription factor activity"/>
    <property type="evidence" value="ECO:0007669"/>
    <property type="project" value="InterPro"/>
</dbReference>
<keyword evidence="14" id="KW-0732">Signal</keyword>
<dbReference type="EMBL" id="JRHC01000002">
    <property type="protein sequence ID" value="KJF43677.1"/>
    <property type="molecule type" value="Genomic_DNA"/>
</dbReference>
<keyword evidence="10" id="KW-0238">DNA-binding</keyword>
<sequence length="1300" mass="148034">MKKYILFSLFSLLVTGFSIAQNKNNVHFYNLNDKFGISLRETNSVCGDDNGFIWVASKMGIIRYTQDDIRIYQLPYESTNVVTADLTYSQQNLYVYTNAGQIFKYNSIKDRFELLINLSRVLRNPYLGVTGMLVDHEKRLWISSTTGMYYFSEENGLKATTVVNNVSAMTWYDTENIIYAEQDVLKLFNINELVYKPFYMFPSGTSYAVSSFLHDELQDVWWIGTMGSGLFVFDSKAEQKLTPIVDIPSQPILAIENFTTSSVLIGIDGQGVWELDKNSYEVLAVMKENADNMGSLKGNGVYDIYRDNNNRVWVCTYSGGVSYLDMANPIVTQINHIANNNNSLVNNDVNAVLEDSNGNFWFATNNGISFRNNATEQWKSFYHNNEKHAQVFLTLKEDSRGRIWAGSYASGVYLLDNKTGEELKHLSLESTDGQFGNNFVFEIMDDQNGNFWIGGVRGDLIRYDIKTETFRSYPNMTVGKLLNYKENKLLIGNTNGLVEFDINTGQTETIVEGYIVNDIYLKDNVAWLCTVGSGIIRYDFITHEQENFTVDDGLPSNFVSSIQYMDGYFWIGTEQGLCRFKQSDRSILTFNALPAVSNVSYNLRAIQVLDGDRLMMGTNNGALIFNPNEIKPAENKGSIFLQELTVSGRSIHELESPSLTKPLNDLEKLSLKYAQNTISLEMLPIGVTSPGARFSWKMDDLDAEWTTPANNKILSYSNIPSGNYTLRIRMYDSSNTQLLAERDIKLNVIPPYWATWWFRILIILFVFGLVVFFMIYYIENLKKVHSEEKIRFFANTAHDIRTSLTLIKGPVEELNKEPVLTSKGHHYLHLATEQTQRLLNVVTQLMDFQKSDIGKERISLQMVDVVKATKNRVMMFESYGNSKNIEIHFKSNLPKFVTAVDETLIDKVVDNLISNAIKYSNKDSDVNVSLHCSEQRWVLEVQDFGIGISKKAQRQLFKEYYRAENVVNSKIVGSGIGLLLVKNYVNLHGGKINCFSQLNEGSMFQVVIPTKKLDSEPIEKESIQRKELQPPVTKQEFSPVVPNEDEEPEALKMKVLIVEDNEYLREFLKTAMEPQFQVYLAKNGVQAWELIEKQTPDLVVSDIMMPEMDGFELCRKIKSTYETSHLPVILLTALAGKAEQLKGLGLGADDYLTKPFDVSILQQRIRSLVKNREIIRDKALKVIKGGDDSAIVENELNDKFLKRMVEVVHENMANAQFSKKDFASEMHVSPSLLYKKVKSLTDQSPTDFIKMVRLNHSLDLLRTKQYNITEVSELCGFASVGYFSTVFRKHFGKSPTQMMG</sequence>
<dbReference type="InterPro" id="IPR011110">
    <property type="entry name" value="Reg_prop"/>
</dbReference>
<evidence type="ECO:0000256" key="13">
    <source>
        <dbReference type="SAM" id="Phobius"/>
    </source>
</evidence>
<keyword evidence="19" id="KW-1185">Reference proteome</keyword>
<dbReference type="InterPro" id="IPR018062">
    <property type="entry name" value="HTH_AraC-typ_CS"/>
</dbReference>
<dbReference type="InterPro" id="IPR013783">
    <property type="entry name" value="Ig-like_fold"/>
</dbReference>
<keyword evidence="13" id="KW-0472">Membrane</keyword>
<dbReference type="PROSITE" id="PS50110">
    <property type="entry name" value="RESPONSE_REGULATORY"/>
    <property type="match status" value="1"/>
</dbReference>
<keyword evidence="5" id="KW-0547">Nucleotide-binding</keyword>
<dbReference type="SMART" id="SM00388">
    <property type="entry name" value="HisKA"/>
    <property type="match status" value="1"/>
</dbReference>
<dbReference type="Gene3D" id="2.130.10.10">
    <property type="entry name" value="YVTN repeat-like/Quinoprotein amine dehydrogenase"/>
    <property type="match status" value="2"/>
</dbReference>
<dbReference type="SMART" id="SM00342">
    <property type="entry name" value="HTH_ARAC"/>
    <property type="match status" value="1"/>
</dbReference>
<dbReference type="EC" id="2.7.13.3" evidence="2"/>
<feature type="domain" description="Response regulatory" evidence="17">
    <location>
        <begin position="1054"/>
        <end position="1169"/>
    </location>
</feature>
<protein>
    <recommendedName>
        <fullName evidence="2">histidine kinase</fullName>
        <ecNumber evidence="2">2.7.13.3</ecNumber>
    </recommendedName>
</protein>
<dbReference type="SMART" id="SM00448">
    <property type="entry name" value="REC"/>
    <property type="match status" value="1"/>
</dbReference>
<dbReference type="SUPFAM" id="SSF46689">
    <property type="entry name" value="Homeodomain-like"/>
    <property type="match status" value="1"/>
</dbReference>
<dbReference type="PATRIC" id="fig|1544798.3.peg.2416"/>
<keyword evidence="7" id="KW-0067">ATP-binding</keyword>
<keyword evidence="4" id="KW-0808">Transferase</keyword>
<comment type="catalytic activity">
    <reaction evidence="1">
        <text>ATP + protein L-histidine = ADP + protein N-phospho-L-histidine.</text>
        <dbReference type="EC" id="2.7.13.3"/>
    </reaction>
</comment>
<feature type="modified residue" description="4-aspartylphosphate" evidence="12">
    <location>
        <position position="1102"/>
    </location>
</feature>
<dbReference type="InterPro" id="IPR003594">
    <property type="entry name" value="HATPase_dom"/>
</dbReference>
<dbReference type="Gene3D" id="1.10.287.130">
    <property type="match status" value="1"/>
</dbReference>
<keyword evidence="9" id="KW-0805">Transcription regulation</keyword>
<dbReference type="InterPro" id="IPR011006">
    <property type="entry name" value="CheY-like_superfamily"/>
</dbReference>
<dbReference type="Gene3D" id="3.30.565.10">
    <property type="entry name" value="Histidine kinase-like ATPase, C-terminal domain"/>
    <property type="match status" value="1"/>
</dbReference>
<evidence type="ECO:0000256" key="11">
    <source>
        <dbReference type="ARBA" id="ARBA00023163"/>
    </source>
</evidence>
<dbReference type="SUPFAM" id="SSF55874">
    <property type="entry name" value="ATPase domain of HSP90 chaperone/DNA topoisomerase II/histidine kinase"/>
    <property type="match status" value="1"/>
</dbReference>
<dbReference type="InterPro" id="IPR036097">
    <property type="entry name" value="HisK_dim/P_sf"/>
</dbReference>
<dbReference type="Pfam" id="PF00072">
    <property type="entry name" value="Response_reg"/>
    <property type="match status" value="1"/>
</dbReference>
<evidence type="ECO:0000259" key="15">
    <source>
        <dbReference type="PROSITE" id="PS01124"/>
    </source>
</evidence>
<keyword evidence="13" id="KW-0812">Transmembrane</keyword>